<dbReference type="Pfam" id="PF01663">
    <property type="entry name" value="Phosphodiest"/>
    <property type="match status" value="1"/>
</dbReference>
<evidence type="ECO:0000313" key="2">
    <source>
        <dbReference type="Proteomes" id="UP001529510"/>
    </source>
</evidence>
<keyword evidence="2" id="KW-1185">Reference proteome</keyword>
<comment type="caution">
    <text evidence="1">The sequence shown here is derived from an EMBL/GenBank/DDBJ whole genome shotgun (WGS) entry which is preliminary data.</text>
</comment>
<dbReference type="Proteomes" id="UP001529510">
    <property type="component" value="Unassembled WGS sequence"/>
</dbReference>
<dbReference type="PANTHER" id="PTHR10151:SF125">
    <property type="entry name" value="ECTONUCLEOTIDE PYROPHOSPHATASE_PHOSPHODIESTERASE FAMILY MEMBER 5"/>
    <property type="match status" value="1"/>
</dbReference>
<dbReference type="EMBL" id="JAMKFB020000020">
    <property type="protein sequence ID" value="KAL0164290.1"/>
    <property type="molecule type" value="Genomic_DNA"/>
</dbReference>
<dbReference type="InterPro" id="IPR002591">
    <property type="entry name" value="Phosphodiest/P_Trfase"/>
</dbReference>
<evidence type="ECO:0000313" key="1">
    <source>
        <dbReference type="EMBL" id="KAL0164290.1"/>
    </source>
</evidence>
<dbReference type="SUPFAM" id="SSF53649">
    <property type="entry name" value="Alkaline phosphatase-like"/>
    <property type="match status" value="1"/>
</dbReference>
<dbReference type="InterPro" id="IPR017850">
    <property type="entry name" value="Alkaline_phosphatase_core_sf"/>
</dbReference>
<gene>
    <name evidence="1" type="ORF">M9458_040043</name>
</gene>
<reference evidence="1 2" key="1">
    <citation type="submission" date="2024-05" db="EMBL/GenBank/DDBJ databases">
        <title>Genome sequencing and assembly of Indian major carp, Cirrhinus mrigala (Hamilton, 1822).</title>
        <authorList>
            <person name="Mohindra V."/>
            <person name="Chowdhury L.M."/>
            <person name="Lal K."/>
            <person name="Jena J.K."/>
        </authorList>
    </citation>
    <scope>NUCLEOTIDE SEQUENCE [LARGE SCALE GENOMIC DNA]</scope>
    <source>
        <strain evidence="1">CM1030</strain>
        <tissue evidence="1">Blood</tissue>
    </source>
</reference>
<dbReference type="AlphaFoldDB" id="A0ABD0NSR7"/>
<protein>
    <submittedName>
        <fullName evidence="1">Uncharacterized protein</fullName>
    </submittedName>
</protein>
<dbReference type="Gene3D" id="3.30.1360.180">
    <property type="match status" value="1"/>
</dbReference>
<dbReference type="PANTHER" id="PTHR10151">
    <property type="entry name" value="ECTONUCLEOTIDE PYROPHOSPHATASE/PHOSPHODIESTERASE"/>
    <property type="match status" value="1"/>
</dbReference>
<feature type="non-terminal residue" evidence="1">
    <location>
        <position position="1"/>
    </location>
</feature>
<sequence>KLEEVYNLLKNANPNMVVYKKEEIPDHYHYRHNVRIMPLIIEVKEGWTVMQNRNGSFMCAYEYLHIN</sequence>
<organism evidence="1 2">
    <name type="scientific">Cirrhinus mrigala</name>
    <name type="common">Mrigala</name>
    <dbReference type="NCBI Taxonomy" id="683832"/>
    <lineage>
        <taxon>Eukaryota</taxon>
        <taxon>Metazoa</taxon>
        <taxon>Chordata</taxon>
        <taxon>Craniata</taxon>
        <taxon>Vertebrata</taxon>
        <taxon>Euteleostomi</taxon>
        <taxon>Actinopterygii</taxon>
        <taxon>Neopterygii</taxon>
        <taxon>Teleostei</taxon>
        <taxon>Ostariophysi</taxon>
        <taxon>Cypriniformes</taxon>
        <taxon>Cyprinidae</taxon>
        <taxon>Labeoninae</taxon>
        <taxon>Labeonini</taxon>
        <taxon>Cirrhinus</taxon>
    </lineage>
</organism>
<accession>A0ABD0NSR7</accession>
<proteinExistence type="predicted"/>
<name>A0ABD0NSR7_CIRMR</name>